<dbReference type="PROSITE" id="PS51221">
    <property type="entry name" value="TTL"/>
    <property type="match status" value="1"/>
</dbReference>
<feature type="non-terminal residue" evidence="3">
    <location>
        <position position="1"/>
    </location>
</feature>
<keyword evidence="4" id="KW-1185">Reference proteome</keyword>
<evidence type="ECO:0000313" key="3">
    <source>
        <dbReference type="EMBL" id="GMS81441.1"/>
    </source>
</evidence>
<gene>
    <name evidence="3" type="ORF">PENTCL1PPCAC_3616</name>
</gene>
<sequence length="512" mass="58919">LRSIPRPTSIILPFLVLSLISSGLLYHAIYELQLRVESSLSREAPVHFVQSVQQSVKTAPIDRKRVAWIGGHGKNIETTYMKHIFEAFRNFGYEIVTGCDRVPERWDVIWLHEYALSKNSGGCHYEAVQNANWPQAVNHIPGSGYYSSKVHLATANLSAGVPLAFRLPAQAEEFKKHAADHPNLLWVQKDNAHRNIRIKDVDSIDVGKTNSFVQKFVDNPLLIDNRKFDIGIYTVVTSLNPLRVYVYDDVLIRFCPKDYHPFDVEDVDKYVVGDDYTPIWEIPSLMKLYNEGRYSMRETMTAHLRREGKDANKIWKQLNDIISEVFQSQQAKMASSRPWKETDPKFFELSRFDFVVDDELNVFLMEANMSPNLSSGHFKPNQLIYEQVLMSILSLVGLANPLTEAAVEEFGSRSRSEFPPVADRDLALAFPYCDSGCEDCSAEERCALCGPCLAADTQLSDALSELLREQHERRKMRRLKMEWNEKRKPYFRLDRLQSLWIEAKCEWDPAWC</sequence>
<dbReference type="GO" id="GO:0019098">
    <property type="term" value="P:reproductive behavior"/>
    <property type="evidence" value="ECO:0007669"/>
    <property type="project" value="UniProtKB-ARBA"/>
</dbReference>
<name>A0AAV5SPA7_9BILA</name>
<keyword evidence="2" id="KW-0812">Transmembrane</keyword>
<dbReference type="Proteomes" id="UP001432027">
    <property type="component" value="Unassembled WGS sequence"/>
</dbReference>
<protein>
    <recommendedName>
        <fullName evidence="5">Tubulin polyglutamylase ttll-15</fullName>
    </recommendedName>
</protein>
<proteinExistence type="inferred from homology"/>
<comment type="similarity">
    <text evidence="1">Belongs to the tubulin--tyrosine ligase family.</text>
</comment>
<feature type="transmembrane region" description="Helical" evidence="2">
    <location>
        <begin position="12"/>
        <end position="30"/>
    </location>
</feature>
<dbReference type="EMBL" id="BTSX01000001">
    <property type="protein sequence ID" value="GMS81441.1"/>
    <property type="molecule type" value="Genomic_DNA"/>
</dbReference>
<evidence type="ECO:0000256" key="1">
    <source>
        <dbReference type="ARBA" id="ARBA00006820"/>
    </source>
</evidence>
<reference evidence="3" key="1">
    <citation type="submission" date="2023-10" db="EMBL/GenBank/DDBJ databases">
        <title>Genome assembly of Pristionchus species.</title>
        <authorList>
            <person name="Yoshida K."/>
            <person name="Sommer R.J."/>
        </authorList>
    </citation>
    <scope>NUCLEOTIDE SEQUENCE</scope>
    <source>
        <strain evidence="3">RS0144</strain>
    </source>
</reference>
<keyword evidence="2" id="KW-1133">Transmembrane helix</keyword>
<evidence type="ECO:0008006" key="5">
    <source>
        <dbReference type="Google" id="ProtNLM"/>
    </source>
</evidence>
<dbReference type="Gene3D" id="3.30.470.20">
    <property type="entry name" value="ATP-grasp fold, B domain"/>
    <property type="match status" value="1"/>
</dbReference>
<organism evidence="3 4">
    <name type="scientific">Pristionchus entomophagus</name>
    <dbReference type="NCBI Taxonomy" id="358040"/>
    <lineage>
        <taxon>Eukaryota</taxon>
        <taxon>Metazoa</taxon>
        <taxon>Ecdysozoa</taxon>
        <taxon>Nematoda</taxon>
        <taxon>Chromadorea</taxon>
        <taxon>Rhabditida</taxon>
        <taxon>Rhabditina</taxon>
        <taxon>Diplogasteromorpha</taxon>
        <taxon>Diplogasteroidea</taxon>
        <taxon>Neodiplogasteridae</taxon>
        <taxon>Pristionchus</taxon>
    </lineage>
</organism>
<dbReference type="InterPro" id="IPR004344">
    <property type="entry name" value="TTL/TTLL_fam"/>
</dbReference>
<evidence type="ECO:0000256" key="2">
    <source>
        <dbReference type="SAM" id="Phobius"/>
    </source>
</evidence>
<comment type="caution">
    <text evidence="3">The sequence shown here is derived from an EMBL/GenBank/DDBJ whole genome shotgun (WGS) entry which is preliminary data.</text>
</comment>
<dbReference type="SUPFAM" id="SSF56059">
    <property type="entry name" value="Glutathione synthetase ATP-binding domain-like"/>
    <property type="match status" value="1"/>
</dbReference>
<dbReference type="InterPro" id="IPR053317">
    <property type="entry name" value="Tubulin_polyglutamylase"/>
</dbReference>
<dbReference type="Pfam" id="PF03133">
    <property type="entry name" value="TTL"/>
    <property type="match status" value="1"/>
</dbReference>
<dbReference type="AlphaFoldDB" id="A0AAV5SPA7"/>
<accession>A0AAV5SPA7</accession>
<evidence type="ECO:0000313" key="4">
    <source>
        <dbReference type="Proteomes" id="UP001432027"/>
    </source>
</evidence>
<dbReference type="PANTHER" id="PTHR47113">
    <property type="entry name" value="LD09343P"/>
    <property type="match status" value="1"/>
</dbReference>
<keyword evidence="2" id="KW-0472">Membrane</keyword>
<dbReference type="PANTHER" id="PTHR47113:SF1">
    <property type="entry name" value="LD09343P"/>
    <property type="match status" value="1"/>
</dbReference>